<accession>A0A098QUL0</accession>
<dbReference type="InterPro" id="IPR002826">
    <property type="entry name" value="MptE-like"/>
</dbReference>
<dbReference type="EMBL" id="JNUP01000066">
    <property type="protein sequence ID" value="KGE71369.1"/>
    <property type="molecule type" value="Genomic_DNA"/>
</dbReference>
<comment type="caution">
    <text evidence="2">The sequence shown here is derived from an EMBL/GenBank/DDBJ whole genome shotgun (WGS) entry which is preliminary data.</text>
</comment>
<sequence>MILVQGKRGHLTVKSSKGRFLHSRVNPREEALSLATEQLSSSQVREGGLVLLDTGLPYLSTYLAEQFPATPQYIIHSDDRMAEFFLHRNPELPPGSVHWHPGDTASLEDTLRPWMASRYLRGVQLLQGRAVDDTAFAQESAQTVASTTAGIFTQVHRETMTRGFFGVKKLANLRKAVELLESGGGSLVTGVTRADDEKVPVLVASGPSLGQAASYLCKYRETMMIYALPSAISFLHSISMEPDVILTTDPGYWAGEHLRQIPSHWKSRIIAPLTAELGRMPGMGMVHFLPVSDPLTSLFLKPQGIRPGMRETGTVAAFALDLILEVHSKAVVIFGLDLSLYQLVGHITPHGFDTHLAGGSTRLNPLETIQTTRDLNTLAPGTTYKPRISQGSLEIYRTWFSRFFHGKTDRTFLRFIEGHPGEDLPCASREQVSRVLERASDAWKESEPTHGPGTGPLGLFDHSSTLEDYAVLLKHLESAMLKACTYPLNPEDPADELLQEVCFFSYKRYWSEHSADQRRAVCAEMAEEIHFHFSRLAL</sequence>
<dbReference type="Pfam" id="PF01973">
    <property type="entry name" value="MptE-like"/>
    <property type="match status" value="1"/>
</dbReference>
<organism evidence="2 3">
    <name type="scientific">Spirochaeta lutea</name>
    <dbReference type="NCBI Taxonomy" id="1480694"/>
    <lineage>
        <taxon>Bacteria</taxon>
        <taxon>Pseudomonadati</taxon>
        <taxon>Spirochaetota</taxon>
        <taxon>Spirochaetia</taxon>
        <taxon>Spirochaetales</taxon>
        <taxon>Spirochaetaceae</taxon>
        <taxon>Spirochaeta</taxon>
    </lineage>
</organism>
<evidence type="ECO:0000259" key="1">
    <source>
        <dbReference type="Pfam" id="PF01973"/>
    </source>
</evidence>
<evidence type="ECO:0000313" key="2">
    <source>
        <dbReference type="EMBL" id="KGE71369.1"/>
    </source>
</evidence>
<dbReference type="STRING" id="1480694.DC28_11205"/>
<dbReference type="eggNOG" id="COG2604">
    <property type="taxonomic scope" value="Bacteria"/>
</dbReference>
<dbReference type="RefSeq" id="WP_037548558.1">
    <property type="nucleotide sequence ID" value="NZ_JNUP01000066.1"/>
</dbReference>
<dbReference type="OrthoDB" id="304932at2"/>
<name>A0A098QUL0_9SPIO</name>
<feature type="domain" description="6-hydroxymethylpterin diphosphokinase MptE-like" evidence="1">
    <location>
        <begin position="200"/>
        <end position="339"/>
    </location>
</feature>
<dbReference type="AlphaFoldDB" id="A0A098QUL0"/>
<proteinExistence type="predicted"/>
<protein>
    <recommendedName>
        <fullName evidence="1">6-hydroxymethylpterin diphosphokinase MptE-like domain-containing protein</fullName>
    </recommendedName>
</protein>
<gene>
    <name evidence="2" type="ORF">DC28_11205</name>
</gene>
<dbReference type="Proteomes" id="UP000029692">
    <property type="component" value="Unassembled WGS sequence"/>
</dbReference>
<evidence type="ECO:0000313" key="3">
    <source>
        <dbReference type="Proteomes" id="UP000029692"/>
    </source>
</evidence>
<keyword evidence="3" id="KW-1185">Reference proteome</keyword>
<reference evidence="2 3" key="1">
    <citation type="submission" date="2014-05" db="EMBL/GenBank/DDBJ databases">
        <title>De novo Genome Sequence of Spirocheata sp.</title>
        <authorList>
            <person name="Shivani Y."/>
            <person name="Subhash Y."/>
            <person name="Tushar L."/>
            <person name="Sasikala C."/>
            <person name="Ramana C.V."/>
        </authorList>
    </citation>
    <scope>NUCLEOTIDE SEQUENCE [LARGE SCALE GENOMIC DNA]</scope>
    <source>
        <strain evidence="2 3">JC230</strain>
    </source>
</reference>